<sequence length="274" mass="30557">MINERDFPKGMLFSLILAALFFLNGCSGEDRDDSEAIPEALALDIPALYSTVDTITVLVAYVPGAEPFTGMIHRDIACWSVLESNIEALFEGRVLEPDVHVPSMLSEMERIPPQEQDTWTSEAIMGLAMDIWDAQPSSFEAEFFVLFLKGRFESEDGPDNRIIGVSIVGTPVIAIFKDTVLSSSSIPQVARFVEQATLVHEFGHVMGLVNNGVPMVSDHLDPEHPRHCTNNQCVMYWVNEGTSDMAEFVRRMIDSDSLVMFSEECLEDTRSYLP</sequence>
<accession>A0A485M5F1</accession>
<gene>
    <name evidence="1" type="ORF">SCFA_530010</name>
</gene>
<evidence type="ECO:0000313" key="1">
    <source>
        <dbReference type="EMBL" id="VFU16308.1"/>
    </source>
</evidence>
<name>A0A485M5F1_9ZZZZ</name>
<evidence type="ECO:0008006" key="2">
    <source>
        <dbReference type="Google" id="ProtNLM"/>
    </source>
</evidence>
<protein>
    <recommendedName>
        <fullName evidence="2">Membrane metalloprotease</fullName>
    </recommendedName>
</protein>
<proteinExistence type="predicted"/>
<dbReference type="GO" id="GO:0008237">
    <property type="term" value="F:metallopeptidase activity"/>
    <property type="evidence" value="ECO:0007669"/>
    <property type="project" value="InterPro"/>
</dbReference>
<dbReference type="EMBL" id="CAADRM010000118">
    <property type="protein sequence ID" value="VFU16308.1"/>
    <property type="molecule type" value="Genomic_DNA"/>
</dbReference>
<organism evidence="1">
    <name type="scientific">anaerobic digester metagenome</name>
    <dbReference type="NCBI Taxonomy" id="1263854"/>
    <lineage>
        <taxon>unclassified sequences</taxon>
        <taxon>metagenomes</taxon>
        <taxon>ecological metagenomes</taxon>
    </lineage>
</organism>
<dbReference type="AlphaFoldDB" id="A0A485M5F1"/>
<dbReference type="Gene3D" id="3.40.390.10">
    <property type="entry name" value="Collagenase (Catalytic Domain)"/>
    <property type="match status" value="1"/>
</dbReference>
<dbReference type="InterPro" id="IPR024079">
    <property type="entry name" value="MetalloPept_cat_dom_sf"/>
</dbReference>
<reference evidence="1" key="1">
    <citation type="submission" date="2019-03" db="EMBL/GenBank/DDBJ databases">
        <authorList>
            <person name="Hao L."/>
        </authorList>
    </citation>
    <scope>NUCLEOTIDE SEQUENCE</scope>
</reference>
<dbReference type="SUPFAM" id="SSF55486">
    <property type="entry name" value="Metalloproteases ('zincins'), catalytic domain"/>
    <property type="match status" value="1"/>
</dbReference>